<dbReference type="RefSeq" id="WP_316266064.1">
    <property type="nucleotide sequence ID" value="NZ_AP027742.1"/>
</dbReference>
<dbReference type="Proteomes" id="UP001305815">
    <property type="component" value="Chromosome"/>
</dbReference>
<evidence type="ECO:0000259" key="2">
    <source>
        <dbReference type="PROSITE" id="PS50994"/>
    </source>
</evidence>
<sequence>MIKEEHEEHHYPIRSLCQLGNITRAAYYKWLNRIETANDRLNKQISGQLEAIHQEHPDMGYRRLNDKLRHDNGIKVNDKRILRICRKQQIRSNLKYRYDGCTRPSKKPAFIAENVLNRDFHADSLNKKWVTDVTAFKYGTSFDHIHKLYLSVILDLCDHRPVAYVLSDHNNNQLVFDTFDLAVKNNPGAHPIFHSDREFQYTSRVFHQKLVDAGMTQSMSRVAHCTDNGPMEGFWGILKREMYYGKKYHTRKELVQAITSYINYYINDRPQRCLDVLTPFEFHERLLAA</sequence>
<feature type="domain" description="Integrase catalytic" evidence="2">
    <location>
        <begin position="104"/>
        <end position="287"/>
    </location>
</feature>
<dbReference type="InterPro" id="IPR036397">
    <property type="entry name" value="RNaseH_sf"/>
</dbReference>
<dbReference type="PANTHER" id="PTHR46889:SF5">
    <property type="entry name" value="INTEGRASE PROTEIN"/>
    <property type="match status" value="1"/>
</dbReference>
<evidence type="ECO:0000313" key="3">
    <source>
        <dbReference type="EMBL" id="BDZ76111.1"/>
    </source>
</evidence>
<dbReference type="InterPro" id="IPR001584">
    <property type="entry name" value="Integrase_cat-core"/>
</dbReference>
<protein>
    <submittedName>
        <fullName evidence="3">Transposase</fullName>
    </submittedName>
</protein>
<gene>
    <name evidence="3" type="ORF">Lac1_02940</name>
</gene>
<evidence type="ECO:0000256" key="1">
    <source>
        <dbReference type="ARBA" id="ARBA00002286"/>
    </source>
</evidence>
<dbReference type="PROSITE" id="PS50994">
    <property type="entry name" value="INTEGRASE"/>
    <property type="match status" value="1"/>
</dbReference>
<dbReference type="InterPro" id="IPR012337">
    <property type="entry name" value="RNaseH-like_sf"/>
</dbReference>
<dbReference type="Pfam" id="PF00665">
    <property type="entry name" value="rve"/>
    <property type="match status" value="1"/>
</dbReference>
<keyword evidence="4" id="KW-1185">Reference proteome</keyword>
<dbReference type="InterPro" id="IPR025948">
    <property type="entry name" value="HTH-like_dom"/>
</dbReference>
<dbReference type="EMBL" id="AP027742">
    <property type="protein sequence ID" value="BDZ76111.1"/>
    <property type="molecule type" value="Genomic_DNA"/>
</dbReference>
<evidence type="ECO:0000313" key="4">
    <source>
        <dbReference type="Proteomes" id="UP001305815"/>
    </source>
</evidence>
<dbReference type="SUPFAM" id="SSF53098">
    <property type="entry name" value="Ribonuclease H-like"/>
    <property type="match status" value="1"/>
</dbReference>
<proteinExistence type="predicted"/>
<dbReference type="PANTHER" id="PTHR46889">
    <property type="entry name" value="TRANSPOSASE INSF FOR INSERTION SEQUENCE IS3B-RELATED"/>
    <property type="match status" value="1"/>
</dbReference>
<dbReference type="NCBIfam" id="NF033516">
    <property type="entry name" value="transpos_IS3"/>
    <property type="match status" value="1"/>
</dbReference>
<name>A0ABM8I857_9FIRM</name>
<accession>A0ABM8I857</accession>
<dbReference type="Pfam" id="PF13276">
    <property type="entry name" value="HTH_21"/>
    <property type="match status" value="1"/>
</dbReference>
<dbReference type="Gene3D" id="3.30.420.10">
    <property type="entry name" value="Ribonuclease H-like superfamily/Ribonuclease H"/>
    <property type="match status" value="1"/>
</dbReference>
<organism evidence="3 4">
    <name type="scientific">Claveliimonas bilis</name>
    <dbReference type="NCBI Taxonomy" id="3028070"/>
    <lineage>
        <taxon>Bacteria</taxon>
        <taxon>Bacillati</taxon>
        <taxon>Bacillota</taxon>
        <taxon>Clostridia</taxon>
        <taxon>Lachnospirales</taxon>
        <taxon>Lachnospiraceae</taxon>
        <taxon>Claveliimonas</taxon>
    </lineage>
</organism>
<dbReference type="InterPro" id="IPR048020">
    <property type="entry name" value="Transpos_IS3"/>
</dbReference>
<comment type="function">
    <text evidence="1">Involved in the transposition of the insertion sequence.</text>
</comment>
<dbReference type="Pfam" id="PF13333">
    <property type="entry name" value="rve_2"/>
    <property type="match status" value="1"/>
</dbReference>
<reference evidence="4" key="1">
    <citation type="journal article" date="2023" name="Int. J. Syst. Evol. Microbiol.">
        <title>Claveliimonas bilis gen. nov., sp. nov., deoxycholic acid-producing bacteria isolated from human faeces, and reclassification of Sellimonas monacensis Zenner et al. 2021 as Claveliimonas monacensis comb. nov.</title>
        <authorList>
            <person name="Hisatomi A."/>
            <person name="Kastawa N.W.E.P.G."/>
            <person name="Song I."/>
            <person name="Ohkuma M."/>
            <person name="Fukiya S."/>
            <person name="Sakamoto M."/>
        </authorList>
    </citation>
    <scope>NUCLEOTIDE SEQUENCE [LARGE SCALE GENOMIC DNA]</scope>
    <source>
        <strain evidence="4">12BBH14</strain>
    </source>
</reference>
<dbReference type="InterPro" id="IPR050900">
    <property type="entry name" value="Transposase_IS3/IS150/IS904"/>
</dbReference>